<feature type="region of interest" description="Disordered" evidence="1">
    <location>
        <begin position="1"/>
        <end position="73"/>
    </location>
</feature>
<dbReference type="EMBL" id="DS641459">
    <property type="protein sequence ID" value="EEC01873.1"/>
    <property type="molecule type" value="Genomic_DNA"/>
</dbReference>
<dbReference type="HOGENOM" id="CLU_1867338_0_0_1"/>
<dbReference type="VEuPathDB" id="VectorBase:ISCI001722"/>
<accession>B7P5K1</accession>
<evidence type="ECO:0000313" key="2">
    <source>
        <dbReference type="EMBL" id="EEC01873.1"/>
    </source>
</evidence>
<dbReference type="PaxDb" id="6945-B7P5K1"/>
<dbReference type="VEuPathDB" id="VectorBase:ISCW001722"/>
<reference evidence="3" key="2">
    <citation type="submission" date="2020-05" db="UniProtKB">
        <authorList>
            <consortium name="EnsemblMetazoa"/>
        </authorList>
    </citation>
    <scope>IDENTIFICATION</scope>
    <source>
        <strain evidence="3">wikel</strain>
    </source>
</reference>
<name>B7P5K1_IXOSC</name>
<evidence type="ECO:0000313" key="3">
    <source>
        <dbReference type="EnsemblMetazoa" id="ISCW001722-PA"/>
    </source>
</evidence>
<sequence length="137" mass="14772">MTGPVVYHALESPAPRTPSATQNVEPPRARLSPVVRSESGNGKGICWHERESGQTPRTKLATRRREVRNTPSAAPFASAAGVLLVRWPAVRGPKGSASPASQRLLGPSPGRERLPRSLPPPDRTRAAHPSANRKRAR</sequence>
<gene>
    <name evidence="2" type="ORF">IscW_ISCW001722</name>
</gene>
<dbReference type="InParanoid" id="B7P5K1"/>
<dbReference type="EnsemblMetazoa" id="ISCW001722-RA">
    <property type="protein sequence ID" value="ISCW001722-PA"/>
    <property type="gene ID" value="ISCW001722"/>
</dbReference>
<dbReference type="EMBL" id="ABJB010228332">
    <property type="status" value="NOT_ANNOTATED_CDS"/>
    <property type="molecule type" value="Genomic_DNA"/>
</dbReference>
<dbReference type="Proteomes" id="UP000001555">
    <property type="component" value="Unassembled WGS sequence"/>
</dbReference>
<protein>
    <submittedName>
        <fullName evidence="2 3">Uncharacterized protein</fullName>
    </submittedName>
</protein>
<dbReference type="AlphaFoldDB" id="B7P5K1"/>
<organism>
    <name type="scientific">Ixodes scapularis</name>
    <name type="common">Black-legged tick</name>
    <name type="synonym">Deer tick</name>
    <dbReference type="NCBI Taxonomy" id="6945"/>
    <lineage>
        <taxon>Eukaryota</taxon>
        <taxon>Metazoa</taxon>
        <taxon>Ecdysozoa</taxon>
        <taxon>Arthropoda</taxon>
        <taxon>Chelicerata</taxon>
        <taxon>Arachnida</taxon>
        <taxon>Acari</taxon>
        <taxon>Parasitiformes</taxon>
        <taxon>Ixodida</taxon>
        <taxon>Ixodoidea</taxon>
        <taxon>Ixodidae</taxon>
        <taxon>Ixodinae</taxon>
        <taxon>Ixodes</taxon>
    </lineage>
</organism>
<keyword evidence="4" id="KW-1185">Reference proteome</keyword>
<reference evidence="2 4" key="1">
    <citation type="submission" date="2008-03" db="EMBL/GenBank/DDBJ databases">
        <title>Annotation of Ixodes scapularis.</title>
        <authorList>
            <consortium name="Ixodes scapularis Genome Project Consortium"/>
            <person name="Caler E."/>
            <person name="Hannick L.I."/>
            <person name="Bidwell S."/>
            <person name="Joardar V."/>
            <person name="Thiagarajan M."/>
            <person name="Amedeo P."/>
            <person name="Galinsky K.J."/>
            <person name="Schobel S."/>
            <person name="Inman J."/>
            <person name="Hostetler J."/>
            <person name="Miller J."/>
            <person name="Hammond M."/>
            <person name="Megy K."/>
            <person name="Lawson D."/>
            <person name="Kodira C."/>
            <person name="Sutton G."/>
            <person name="Meyer J."/>
            <person name="Hill C.A."/>
            <person name="Birren B."/>
            <person name="Nene V."/>
            <person name="Collins F."/>
            <person name="Alarcon-Chaidez F."/>
            <person name="Wikel S."/>
            <person name="Strausberg R."/>
        </authorList>
    </citation>
    <scope>NUCLEOTIDE SEQUENCE [LARGE SCALE GENOMIC DNA]</scope>
    <source>
        <strain evidence="4">Wikel</strain>
        <strain evidence="2">Wikel colony</strain>
    </source>
</reference>
<evidence type="ECO:0000313" key="4">
    <source>
        <dbReference type="Proteomes" id="UP000001555"/>
    </source>
</evidence>
<proteinExistence type="predicted"/>
<feature type="region of interest" description="Disordered" evidence="1">
    <location>
        <begin position="91"/>
        <end position="137"/>
    </location>
</feature>
<evidence type="ECO:0000256" key="1">
    <source>
        <dbReference type="SAM" id="MobiDB-lite"/>
    </source>
</evidence>